<reference evidence="1" key="1">
    <citation type="submission" date="2018-05" db="EMBL/GenBank/DDBJ databases">
        <authorList>
            <person name="Lanie J.A."/>
            <person name="Ng W.-L."/>
            <person name="Kazmierczak K.M."/>
            <person name="Andrzejewski T.M."/>
            <person name="Davidsen T.M."/>
            <person name="Wayne K.J."/>
            <person name="Tettelin H."/>
            <person name="Glass J.I."/>
            <person name="Rusch D."/>
            <person name="Podicherti R."/>
            <person name="Tsui H.-C.T."/>
            <person name="Winkler M.E."/>
        </authorList>
    </citation>
    <scope>NUCLEOTIDE SEQUENCE</scope>
</reference>
<feature type="non-terminal residue" evidence="1">
    <location>
        <position position="214"/>
    </location>
</feature>
<evidence type="ECO:0000313" key="1">
    <source>
        <dbReference type="EMBL" id="SVE18956.1"/>
    </source>
</evidence>
<dbReference type="EMBL" id="UINC01200186">
    <property type="protein sequence ID" value="SVE18956.1"/>
    <property type="molecule type" value="Genomic_DNA"/>
</dbReference>
<accession>A0A383BFJ3</accession>
<protein>
    <submittedName>
        <fullName evidence="1">Uncharacterized protein</fullName>
    </submittedName>
</protein>
<dbReference type="AlphaFoldDB" id="A0A383BFJ3"/>
<sequence length="214" mass="24469">MKKLLLISALLLFASNGWADREYSDSIYGSMKCKVKNQNIMEIVDGVPNEPAPYFEGDVAKEMIFIVGMKKVKFLVFEYELESNLLNITITDDSQKQATSPWYSDFGIGVRHFGSFVKRSIRLTEDKYFLSNNGKEGLGLDENSIIFDSMDKEPIKARLTLERLEMGWLKSLIVNYKNDWSGLYTMDIGHAIFLVDLDCRPINDKLAEVLQVLE</sequence>
<proteinExistence type="predicted"/>
<organism evidence="1">
    <name type="scientific">marine metagenome</name>
    <dbReference type="NCBI Taxonomy" id="408172"/>
    <lineage>
        <taxon>unclassified sequences</taxon>
        <taxon>metagenomes</taxon>
        <taxon>ecological metagenomes</taxon>
    </lineage>
</organism>
<name>A0A383BFJ3_9ZZZZ</name>
<gene>
    <name evidence="1" type="ORF">METZ01_LOCUS471810</name>
</gene>